<dbReference type="SUPFAM" id="SSF47587">
    <property type="entry name" value="Domain of poly(ADP-ribose) polymerase"/>
    <property type="match status" value="1"/>
</dbReference>
<dbReference type="CDD" id="cd01437">
    <property type="entry name" value="parp_like"/>
    <property type="match status" value="1"/>
</dbReference>
<evidence type="ECO:0000256" key="13">
    <source>
        <dbReference type="ARBA" id="ARBA00023125"/>
    </source>
</evidence>
<evidence type="ECO:0000256" key="4">
    <source>
        <dbReference type="ARBA" id="ARBA00022676"/>
    </source>
</evidence>
<evidence type="ECO:0000256" key="1">
    <source>
        <dbReference type="ARBA" id="ARBA00000438"/>
    </source>
</evidence>
<keyword evidence="11" id="KW-0862">Zinc</keyword>
<comment type="catalytic activity">
    <reaction evidence="1">
        <text>L-aspartyl-[protein] + NAD(+) = 4-O-(ADP-D-ribosyl)-L-aspartyl-[protein] + nicotinamide</text>
        <dbReference type="Rhea" id="RHEA:54424"/>
        <dbReference type="Rhea" id="RHEA-COMP:9867"/>
        <dbReference type="Rhea" id="RHEA-COMP:13832"/>
        <dbReference type="ChEBI" id="CHEBI:17154"/>
        <dbReference type="ChEBI" id="CHEBI:29961"/>
        <dbReference type="ChEBI" id="CHEBI:57540"/>
        <dbReference type="ChEBI" id="CHEBI:138102"/>
    </reaction>
</comment>
<comment type="catalytic activity">
    <reaction evidence="2">
        <text>L-glutamyl-[protein] + NAD(+) = 5-O-(ADP-D-ribosyl)-L-glutamyl-[protein] + nicotinamide</text>
        <dbReference type="Rhea" id="RHEA:58224"/>
        <dbReference type="Rhea" id="RHEA-COMP:10208"/>
        <dbReference type="Rhea" id="RHEA-COMP:15089"/>
        <dbReference type="ChEBI" id="CHEBI:17154"/>
        <dbReference type="ChEBI" id="CHEBI:29973"/>
        <dbReference type="ChEBI" id="CHEBI:57540"/>
        <dbReference type="ChEBI" id="CHEBI:142540"/>
    </reaction>
</comment>
<evidence type="ECO:0000313" key="22">
    <source>
        <dbReference type="EMBL" id="KAJ4768137.1"/>
    </source>
</evidence>
<keyword evidence="10" id="KW-0863">Zinc-finger</keyword>
<dbReference type="PANTHER" id="PTHR10459">
    <property type="entry name" value="DNA LIGASE"/>
    <property type="match status" value="1"/>
</dbReference>
<evidence type="ECO:0000256" key="10">
    <source>
        <dbReference type="ARBA" id="ARBA00022771"/>
    </source>
</evidence>
<dbReference type="InterPro" id="IPR036616">
    <property type="entry name" value="Poly(ADP-ribose)pol_reg_dom_sf"/>
</dbReference>
<evidence type="ECO:0000259" key="20">
    <source>
        <dbReference type="PROSITE" id="PS51059"/>
    </source>
</evidence>
<keyword evidence="14" id="KW-0539">Nucleus</keyword>
<proteinExistence type="inferred from homology"/>
<dbReference type="PROSITE" id="PS51059">
    <property type="entry name" value="PARP_CATALYTIC"/>
    <property type="match status" value="1"/>
</dbReference>
<dbReference type="GO" id="GO:1990404">
    <property type="term" value="F:NAD+-protein mono-ADP-ribosyltransferase activity"/>
    <property type="evidence" value="ECO:0007669"/>
    <property type="project" value="TreeGrafter"/>
</dbReference>
<dbReference type="Pfam" id="PF00644">
    <property type="entry name" value="PARP"/>
    <property type="match status" value="1"/>
</dbReference>
<dbReference type="AlphaFoldDB" id="A0AAV8DPH8"/>
<dbReference type="GO" id="GO:0005730">
    <property type="term" value="C:nucleolus"/>
    <property type="evidence" value="ECO:0007669"/>
    <property type="project" value="TreeGrafter"/>
</dbReference>
<evidence type="ECO:0000256" key="9">
    <source>
        <dbReference type="ARBA" id="ARBA00022765"/>
    </source>
</evidence>
<evidence type="ECO:0000259" key="21">
    <source>
        <dbReference type="PROSITE" id="PS51060"/>
    </source>
</evidence>
<comment type="function">
    <text evidence="16">Involved in the base excision repair (BER) pathway, by catalyzing the poly(ADP-ribosyl)ation of a limited number of acceptor proteins involved in chromatin architecture and in DNA metabolism. This modification follows DNA damages and appears as an obligatory step in a detection/signaling pathway leading to the reparation of DNA strand breaks.</text>
</comment>
<dbReference type="Gene3D" id="3.90.228.10">
    <property type="match status" value="1"/>
</dbReference>
<dbReference type="GO" id="GO:0016779">
    <property type="term" value="F:nucleotidyltransferase activity"/>
    <property type="evidence" value="ECO:0007669"/>
    <property type="project" value="UniProtKB-KW"/>
</dbReference>
<keyword evidence="7" id="KW-0479">Metal-binding</keyword>
<name>A0AAV8DPH8_9POAL</name>
<reference evidence="22" key="1">
    <citation type="submission" date="2022-08" db="EMBL/GenBank/DDBJ databases">
        <authorList>
            <person name="Marques A."/>
        </authorList>
    </citation>
    <scope>NUCLEOTIDE SEQUENCE</scope>
    <source>
        <strain evidence="22">RhyPub2mFocal</strain>
        <tissue evidence="22">Leaves</tissue>
    </source>
</reference>
<comment type="catalytic activity">
    <reaction evidence="17">
        <text>NAD(+) + (ADP-D-ribosyl)n-acceptor = nicotinamide + (ADP-D-ribosyl)n+1-acceptor + H(+).</text>
        <dbReference type="EC" id="2.4.2.30"/>
    </reaction>
</comment>
<keyword evidence="9" id="KW-0013">ADP-ribosylation</keyword>
<feature type="compositionally biased region" description="Basic and acidic residues" evidence="19">
    <location>
        <begin position="9"/>
        <end position="25"/>
    </location>
</feature>
<dbReference type="Proteomes" id="UP001140206">
    <property type="component" value="Chromosome 4"/>
</dbReference>
<evidence type="ECO:0000256" key="7">
    <source>
        <dbReference type="ARBA" id="ARBA00022723"/>
    </source>
</evidence>
<dbReference type="EC" id="2.4.2.-" evidence="18"/>
<dbReference type="PROSITE" id="PS51060">
    <property type="entry name" value="PARP_ALPHA_HD"/>
    <property type="match status" value="1"/>
</dbReference>
<evidence type="ECO:0000256" key="14">
    <source>
        <dbReference type="ARBA" id="ARBA00023242"/>
    </source>
</evidence>
<feature type="domain" description="PARP catalytic" evidence="20">
    <location>
        <begin position="155"/>
        <end position="381"/>
    </location>
</feature>
<sequence length="381" mass="43266">MDYGEDEKEDKKGKEKKSESSSSESKKTKLDCRIADFISLICNVNMMKEQLMEIGYNAKKLPLGKLSKSTILQGYEVLKRISDEIGQAKPSSTTLEHLSSEFYTVIPRDFGFKFKTSFVIDTPQKLKKKLDLVEALGGIEIVTKLIEEEADDEDDPIYARYKKLNCELTPVETNSYEFSMIKRYLTKTDHVYKRSDNDVNIVQIFRVCRNGEDDCFKKFSGTQNRMLLWHGSMLTNWAGILSQGLRIAPPEAPALGYAFGKGVYFSDMFSVSADFCGTKSGPGVLLLCEVALGEMNELYMPNYNAHNLPNEKLSTKGVGYLAPDKAEYEIIEGSVVVPLGEPKKNESKISCSCNNYNEYIVYNVDQIKMRYILHVQFNDRW</sequence>
<comment type="similarity">
    <text evidence="15">Belongs to the ARTD/PARP family.</text>
</comment>
<evidence type="ECO:0000256" key="3">
    <source>
        <dbReference type="ARBA" id="ARBA00004123"/>
    </source>
</evidence>
<dbReference type="Pfam" id="PF02877">
    <property type="entry name" value="PARP_reg"/>
    <property type="match status" value="1"/>
</dbReference>
<comment type="caution">
    <text evidence="22">The sequence shown here is derived from an EMBL/GenBank/DDBJ whole genome shotgun (WGS) entry which is preliminary data.</text>
</comment>
<dbReference type="GO" id="GO:0070212">
    <property type="term" value="P:protein poly-ADP-ribosylation"/>
    <property type="evidence" value="ECO:0007669"/>
    <property type="project" value="TreeGrafter"/>
</dbReference>
<dbReference type="FunFam" id="1.20.142.10:FF:000002">
    <property type="entry name" value="Poly [ADP-ribose] polymerase"/>
    <property type="match status" value="1"/>
</dbReference>
<comment type="subcellular location">
    <subcellularLocation>
        <location evidence="3">Nucleus</location>
    </subcellularLocation>
</comment>
<keyword evidence="8" id="KW-0677">Repeat</keyword>
<evidence type="ECO:0000256" key="15">
    <source>
        <dbReference type="ARBA" id="ARBA00024347"/>
    </source>
</evidence>
<dbReference type="GO" id="GO:0006302">
    <property type="term" value="P:double-strand break repair"/>
    <property type="evidence" value="ECO:0007669"/>
    <property type="project" value="TreeGrafter"/>
</dbReference>
<evidence type="ECO:0000256" key="5">
    <source>
        <dbReference type="ARBA" id="ARBA00022679"/>
    </source>
</evidence>
<evidence type="ECO:0000256" key="17">
    <source>
        <dbReference type="ARBA" id="ARBA00033987"/>
    </source>
</evidence>
<dbReference type="SUPFAM" id="SSF56399">
    <property type="entry name" value="ADP-ribosylation"/>
    <property type="match status" value="1"/>
</dbReference>
<dbReference type="GO" id="GO:0003950">
    <property type="term" value="F:NAD+ poly-ADP-ribosyltransferase activity"/>
    <property type="evidence" value="ECO:0007669"/>
    <property type="project" value="UniProtKB-UniRule"/>
</dbReference>
<keyword evidence="4 18" id="KW-0328">Glycosyltransferase</keyword>
<dbReference type="Gene3D" id="1.20.142.10">
    <property type="entry name" value="Poly(ADP-ribose) polymerase, regulatory domain"/>
    <property type="match status" value="1"/>
</dbReference>
<evidence type="ECO:0000256" key="16">
    <source>
        <dbReference type="ARBA" id="ARBA00024945"/>
    </source>
</evidence>
<evidence type="ECO:0000313" key="23">
    <source>
        <dbReference type="Proteomes" id="UP001140206"/>
    </source>
</evidence>
<evidence type="ECO:0000256" key="11">
    <source>
        <dbReference type="ARBA" id="ARBA00022833"/>
    </source>
</evidence>
<keyword evidence="6" id="KW-0548">Nucleotidyltransferase</keyword>
<keyword evidence="5 18" id="KW-0808">Transferase</keyword>
<keyword evidence="23" id="KW-1185">Reference proteome</keyword>
<protein>
    <recommendedName>
        <fullName evidence="18">Poly [ADP-ribose] polymerase</fullName>
        <shortName evidence="18">PARP</shortName>
        <ecNumber evidence="18">2.4.2.-</ecNumber>
    </recommendedName>
</protein>
<evidence type="ECO:0000256" key="12">
    <source>
        <dbReference type="ARBA" id="ARBA00023027"/>
    </source>
</evidence>
<feature type="region of interest" description="Disordered" evidence="19">
    <location>
        <begin position="1"/>
        <end position="25"/>
    </location>
</feature>
<dbReference type="InterPro" id="IPR050800">
    <property type="entry name" value="ARTD/PARP"/>
</dbReference>
<dbReference type="InterPro" id="IPR012317">
    <property type="entry name" value="Poly(ADP-ribose)pol_cat_dom"/>
</dbReference>
<dbReference type="PANTHER" id="PTHR10459:SF60">
    <property type="entry name" value="POLY [ADP-RIBOSE] POLYMERASE 2"/>
    <property type="match status" value="1"/>
</dbReference>
<gene>
    <name evidence="22" type="ORF">LUZ62_078512</name>
</gene>
<evidence type="ECO:0000256" key="6">
    <source>
        <dbReference type="ARBA" id="ARBA00022695"/>
    </source>
</evidence>
<dbReference type="FunFam" id="3.90.228.10:FF:000002">
    <property type="entry name" value="Poly [ADP-ribose] polymerase"/>
    <property type="match status" value="1"/>
</dbReference>
<dbReference type="GO" id="GO:0008270">
    <property type="term" value="F:zinc ion binding"/>
    <property type="evidence" value="ECO:0007669"/>
    <property type="project" value="UniProtKB-KW"/>
</dbReference>
<organism evidence="22 23">
    <name type="scientific">Rhynchospora pubera</name>
    <dbReference type="NCBI Taxonomy" id="906938"/>
    <lineage>
        <taxon>Eukaryota</taxon>
        <taxon>Viridiplantae</taxon>
        <taxon>Streptophyta</taxon>
        <taxon>Embryophyta</taxon>
        <taxon>Tracheophyta</taxon>
        <taxon>Spermatophyta</taxon>
        <taxon>Magnoliopsida</taxon>
        <taxon>Liliopsida</taxon>
        <taxon>Poales</taxon>
        <taxon>Cyperaceae</taxon>
        <taxon>Cyperoideae</taxon>
        <taxon>Rhynchosporeae</taxon>
        <taxon>Rhynchospora</taxon>
    </lineage>
</organism>
<keyword evidence="13" id="KW-0238">DNA-binding</keyword>
<dbReference type="EMBL" id="JAMFTS010000004">
    <property type="protein sequence ID" value="KAJ4768137.1"/>
    <property type="molecule type" value="Genomic_DNA"/>
</dbReference>
<accession>A0AAV8DPH8</accession>
<keyword evidence="12 18" id="KW-0520">NAD</keyword>
<evidence type="ECO:0000256" key="19">
    <source>
        <dbReference type="SAM" id="MobiDB-lite"/>
    </source>
</evidence>
<dbReference type="InterPro" id="IPR004102">
    <property type="entry name" value="Poly(ADP-ribose)pol_reg_dom"/>
</dbReference>
<evidence type="ECO:0000256" key="2">
    <source>
        <dbReference type="ARBA" id="ARBA00000459"/>
    </source>
</evidence>
<feature type="domain" description="PARP alpha-helical" evidence="21">
    <location>
        <begin position="27"/>
        <end position="147"/>
    </location>
</feature>
<evidence type="ECO:0000256" key="18">
    <source>
        <dbReference type="RuleBase" id="RU362114"/>
    </source>
</evidence>
<evidence type="ECO:0000256" key="8">
    <source>
        <dbReference type="ARBA" id="ARBA00022737"/>
    </source>
</evidence>
<dbReference type="GO" id="GO:0003677">
    <property type="term" value="F:DNA binding"/>
    <property type="evidence" value="ECO:0007669"/>
    <property type="project" value="UniProtKB-KW"/>
</dbReference>